<name>A0A7W7KIA5_PSENT</name>
<feature type="domain" description="FAD-binding PCMH-type" evidence="2">
    <location>
        <begin position="12"/>
        <end position="185"/>
    </location>
</feature>
<accession>A0A7W7KIA5</accession>
<dbReference type="GO" id="GO:0016899">
    <property type="term" value="F:oxidoreductase activity, acting on the CH-OH group of donors, oxygen as acceptor"/>
    <property type="evidence" value="ECO:0007669"/>
    <property type="project" value="InterPro"/>
</dbReference>
<comment type="caution">
    <text evidence="3">The sequence shown here is derived from an EMBL/GenBank/DDBJ whole genome shotgun (WGS) entry which is preliminary data.</text>
</comment>
<dbReference type="SUPFAM" id="SSF56176">
    <property type="entry name" value="FAD-binding/transporter-associated domain-like"/>
    <property type="match status" value="1"/>
</dbReference>
<sequence>MSRSELCSWGRYPQILQRRHACAWRDELAASLDLLARIHQTTLPYGNGRSYGDSCLASSGELLQTRQLDRLLAVDWETGVVRAEAGVTLAELIAVALPRGWFLPVTPGTKFVTLGGAVANDVHGKNHHVRGTFGCHVRRFALQRSDQPEPLECSAEQNLELFRASIGGLGLTGVIAWVELQLMPIRSSLIDSTTVRFDSLGEFFSLSEEFDHSHEYTVAWIDCLAKGPAAGRGVFSVGNHARSGELRVDDRRRLSMPLTPPISLMNNLSLRMFNNTYYALHKPGRHTGQGSYDPFFYPLDSILHWNRIYGRSGFQQYQCVIPAGSAEEAMREILASIAASGSGSFLAVMKRCGDVPSPGLLSFPMPGVSLALDFPQHHRLASGLFGRLDRIVREAGGRLYPAKDAHMSAADFQAFYPAWQHVEQLRDPALLSHFWKRVTQA</sequence>
<dbReference type="InterPro" id="IPR016166">
    <property type="entry name" value="FAD-bd_PCMH"/>
</dbReference>
<keyword evidence="1" id="KW-0274">FAD</keyword>
<dbReference type="Proteomes" id="UP000566995">
    <property type="component" value="Unassembled WGS sequence"/>
</dbReference>
<evidence type="ECO:0000313" key="4">
    <source>
        <dbReference type="Proteomes" id="UP000566995"/>
    </source>
</evidence>
<gene>
    <name evidence="3" type="ORF">HNP46_001826</name>
</gene>
<dbReference type="InterPro" id="IPR010031">
    <property type="entry name" value="FAD_lactone_oxidase-like"/>
</dbReference>
<reference evidence="3 4" key="1">
    <citation type="submission" date="2020-08" db="EMBL/GenBank/DDBJ databases">
        <title>Functional genomics of gut bacteria from endangered species of beetles.</title>
        <authorList>
            <person name="Carlos-Shanley C."/>
        </authorList>
    </citation>
    <scope>NUCLEOTIDE SEQUENCE [LARGE SCALE GENOMIC DNA]</scope>
    <source>
        <strain evidence="3 4">S00179</strain>
    </source>
</reference>
<evidence type="ECO:0000256" key="1">
    <source>
        <dbReference type="ARBA" id="ARBA00022827"/>
    </source>
</evidence>
<dbReference type="PANTHER" id="PTHR43762:SF1">
    <property type="entry name" value="D-ARABINONO-1,4-LACTONE OXIDASE"/>
    <property type="match status" value="1"/>
</dbReference>
<dbReference type="PROSITE" id="PS51387">
    <property type="entry name" value="FAD_PCMH"/>
    <property type="match status" value="1"/>
</dbReference>
<dbReference type="InterPro" id="IPR006094">
    <property type="entry name" value="Oxid_FAD_bind_N"/>
</dbReference>
<evidence type="ECO:0000259" key="2">
    <source>
        <dbReference type="PROSITE" id="PS51387"/>
    </source>
</evidence>
<dbReference type="InterPro" id="IPR016169">
    <property type="entry name" value="FAD-bd_PCMH_sub2"/>
</dbReference>
<dbReference type="Gene3D" id="3.30.465.10">
    <property type="match status" value="1"/>
</dbReference>
<keyword evidence="1" id="KW-0285">Flavoprotein</keyword>
<dbReference type="AlphaFoldDB" id="A0A7W7KIA5"/>
<dbReference type="InterPro" id="IPR036318">
    <property type="entry name" value="FAD-bd_PCMH-like_sf"/>
</dbReference>
<proteinExistence type="predicted"/>
<dbReference type="RefSeq" id="WP_184587913.1">
    <property type="nucleotide sequence ID" value="NZ_JACHLI010000005.1"/>
</dbReference>
<dbReference type="EMBL" id="JACHLI010000005">
    <property type="protein sequence ID" value="MBB4862981.1"/>
    <property type="molecule type" value="Genomic_DNA"/>
</dbReference>
<organism evidence="3 4">
    <name type="scientific">Pseudomonas nitroreducens</name>
    <dbReference type="NCBI Taxonomy" id="46680"/>
    <lineage>
        <taxon>Bacteria</taxon>
        <taxon>Pseudomonadati</taxon>
        <taxon>Pseudomonadota</taxon>
        <taxon>Gammaproteobacteria</taxon>
        <taxon>Pseudomonadales</taxon>
        <taxon>Pseudomonadaceae</taxon>
        <taxon>Pseudomonas</taxon>
    </lineage>
</organism>
<evidence type="ECO:0000313" key="3">
    <source>
        <dbReference type="EMBL" id="MBB4862981.1"/>
    </source>
</evidence>
<dbReference type="GO" id="GO:0071949">
    <property type="term" value="F:FAD binding"/>
    <property type="evidence" value="ECO:0007669"/>
    <property type="project" value="InterPro"/>
</dbReference>
<dbReference type="Pfam" id="PF01565">
    <property type="entry name" value="FAD_binding_4"/>
    <property type="match status" value="1"/>
</dbReference>
<protein>
    <submittedName>
        <fullName evidence="3">FAD/FMN-containing dehydrogenase</fullName>
    </submittedName>
</protein>
<dbReference type="PANTHER" id="PTHR43762">
    <property type="entry name" value="L-GULONOLACTONE OXIDASE"/>
    <property type="match status" value="1"/>
</dbReference>